<evidence type="ECO:0000313" key="12">
    <source>
        <dbReference type="Proteomes" id="UP000192936"/>
    </source>
</evidence>
<dbReference type="Gene3D" id="1.10.10.60">
    <property type="entry name" value="Homeodomain-like"/>
    <property type="match status" value="1"/>
</dbReference>
<evidence type="ECO:0000313" key="11">
    <source>
        <dbReference type="EMBL" id="SMF88532.1"/>
    </source>
</evidence>
<evidence type="ECO:0000259" key="9">
    <source>
        <dbReference type="PROSITE" id="PS50045"/>
    </source>
</evidence>
<dbReference type="AlphaFoldDB" id="A0A1X7HKU4"/>
<dbReference type="InterPro" id="IPR025943">
    <property type="entry name" value="Sigma_54_int_dom_ATP-bd_2"/>
</dbReference>
<evidence type="ECO:0000256" key="1">
    <source>
        <dbReference type="ARBA" id="ARBA00022741"/>
    </source>
</evidence>
<dbReference type="InterPro" id="IPR002078">
    <property type="entry name" value="Sigma_54_int"/>
</dbReference>
<dbReference type="InterPro" id="IPR003593">
    <property type="entry name" value="AAA+_ATPase"/>
</dbReference>
<dbReference type="InterPro" id="IPR027417">
    <property type="entry name" value="P-loop_NTPase"/>
</dbReference>
<dbReference type="Pfam" id="PF02954">
    <property type="entry name" value="HTH_8"/>
    <property type="match status" value="1"/>
</dbReference>
<dbReference type="PRINTS" id="PR01590">
    <property type="entry name" value="HTHFIS"/>
</dbReference>
<evidence type="ECO:0000256" key="5">
    <source>
        <dbReference type="ARBA" id="ARBA00023125"/>
    </source>
</evidence>
<dbReference type="NCBIfam" id="TIGR02329">
    <property type="entry name" value="propionate_PrpR"/>
    <property type="match status" value="1"/>
</dbReference>
<dbReference type="PROSITE" id="PS00676">
    <property type="entry name" value="SIGMA54_INTERACT_2"/>
    <property type="match status" value="1"/>
</dbReference>
<evidence type="ECO:0000256" key="3">
    <source>
        <dbReference type="ARBA" id="ARBA00023012"/>
    </source>
</evidence>
<dbReference type="SUPFAM" id="SSF52540">
    <property type="entry name" value="P-loop containing nucleoside triphosphate hydrolases"/>
    <property type="match status" value="1"/>
</dbReference>
<dbReference type="Pfam" id="PF25601">
    <property type="entry name" value="AAA_lid_14"/>
    <property type="match status" value="1"/>
</dbReference>
<name>A0A1X7HKU4_9PROT</name>
<dbReference type="STRING" id="286727.SAMN02982917_6433"/>
<dbReference type="Gene3D" id="3.40.50.10660">
    <property type="entry name" value="PrpR receptor domain-like"/>
    <property type="match status" value="1"/>
</dbReference>
<feature type="domain" description="Sigma-54 factor interaction" evidence="9">
    <location>
        <begin position="331"/>
        <end position="563"/>
    </location>
</feature>
<dbReference type="Pfam" id="PF00158">
    <property type="entry name" value="Sigma54_activat"/>
    <property type="match status" value="1"/>
</dbReference>
<dbReference type="InterPro" id="IPR012704">
    <property type="entry name" value="Sig_transdc_resp-reg_PrpR"/>
</dbReference>
<dbReference type="PANTHER" id="PTHR32071:SF81">
    <property type="entry name" value="PROPIONATE CATABOLISM OPERON REGULATORY PROTEIN"/>
    <property type="match status" value="1"/>
</dbReference>
<dbReference type="SUPFAM" id="SSF46689">
    <property type="entry name" value="Homeodomain-like"/>
    <property type="match status" value="1"/>
</dbReference>
<gene>
    <name evidence="11" type="ORF">SAMN02982917_6433</name>
</gene>
<dbReference type="InterPro" id="IPR035965">
    <property type="entry name" value="PAS-like_dom_sf"/>
</dbReference>
<dbReference type="SUPFAM" id="SSF55785">
    <property type="entry name" value="PYP-like sensor domain (PAS domain)"/>
    <property type="match status" value="1"/>
</dbReference>
<dbReference type="PROSITE" id="PS00675">
    <property type="entry name" value="SIGMA54_INTERACT_1"/>
    <property type="match status" value="1"/>
</dbReference>
<protein>
    <submittedName>
        <fullName evidence="11">Transcriptional regulator, propionate catabolism operon regulatory protein</fullName>
    </submittedName>
</protein>
<keyword evidence="7" id="KW-0804">Transcription</keyword>
<dbReference type="FunFam" id="3.40.50.300:FF:000006">
    <property type="entry name" value="DNA-binding transcriptional regulator NtrC"/>
    <property type="match status" value="1"/>
</dbReference>
<dbReference type="PANTHER" id="PTHR32071">
    <property type="entry name" value="TRANSCRIPTIONAL REGULATORY PROTEIN"/>
    <property type="match status" value="1"/>
</dbReference>
<evidence type="ECO:0000256" key="4">
    <source>
        <dbReference type="ARBA" id="ARBA00023015"/>
    </source>
</evidence>
<dbReference type="Gene3D" id="3.40.50.300">
    <property type="entry name" value="P-loop containing nucleotide triphosphate hydrolases"/>
    <property type="match status" value="1"/>
</dbReference>
<dbReference type="InterPro" id="IPR002197">
    <property type="entry name" value="HTH_Fis"/>
</dbReference>
<dbReference type="EMBL" id="FXAK01000009">
    <property type="protein sequence ID" value="SMF88532.1"/>
    <property type="molecule type" value="Genomic_DNA"/>
</dbReference>
<keyword evidence="4" id="KW-0805">Transcription regulation</keyword>
<dbReference type="Gene3D" id="1.10.8.60">
    <property type="match status" value="1"/>
</dbReference>
<dbReference type="RefSeq" id="WP_143266916.1">
    <property type="nucleotide sequence ID" value="NZ_FXAK01000009.1"/>
</dbReference>
<dbReference type="InterPro" id="IPR010524">
    <property type="entry name" value="Sig_transdc_resp-reg_PrpR_N"/>
</dbReference>
<dbReference type="GO" id="GO:0019629">
    <property type="term" value="P:propionate catabolic process, 2-methylcitrate cycle"/>
    <property type="evidence" value="ECO:0007669"/>
    <property type="project" value="InterPro"/>
</dbReference>
<dbReference type="GO" id="GO:0043565">
    <property type="term" value="F:sequence-specific DNA binding"/>
    <property type="evidence" value="ECO:0007669"/>
    <property type="project" value="InterPro"/>
</dbReference>
<dbReference type="PROSITE" id="PS50112">
    <property type="entry name" value="PAS"/>
    <property type="match status" value="1"/>
</dbReference>
<dbReference type="SMART" id="SM00382">
    <property type="entry name" value="AAA"/>
    <property type="match status" value="1"/>
</dbReference>
<feature type="region of interest" description="Disordered" evidence="8">
    <location>
        <begin position="589"/>
        <end position="616"/>
    </location>
</feature>
<dbReference type="PROSITE" id="PS50045">
    <property type="entry name" value="SIGMA54_INTERACT_4"/>
    <property type="match status" value="1"/>
</dbReference>
<evidence type="ECO:0000256" key="8">
    <source>
        <dbReference type="SAM" id="MobiDB-lite"/>
    </source>
</evidence>
<organism evidence="11 12">
    <name type="scientific">Azospirillum oryzae</name>
    <dbReference type="NCBI Taxonomy" id="286727"/>
    <lineage>
        <taxon>Bacteria</taxon>
        <taxon>Pseudomonadati</taxon>
        <taxon>Pseudomonadota</taxon>
        <taxon>Alphaproteobacteria</taxon>
        <taxon>Rhodospirillales</taxon>
        <taxon>Azospirillaceae</taxon>
        <taxon>Azospirillum</taxon>
    </lineage>
</organism>
<dbReference type="SMART" id="SM00091">
    <property type="entry name" value="PAS"/>
    <property type="match status" value="1"/>
</dbReference>
<keyword evidence="2" id="KW-0067">ATP-binding</keyword>
<dbReference type="OrthoDB" id="9770562at2"/>
<dbReference type="InterPro" id="IPR058031">
    <property type="entry name" value="AAA_lid_NorR"/>
</dbReference>
<dbReference type="CDD" id="cd00009">
    <property type="entry name" value="AAA"/>
    <property type="match status" value="1"/>
</dbReference>
<dbReference type="InterPro" id="IPR000014">
    <property type="entry name" value="PAS"/>
</dbReference>
<dbReference type="Proteomes" id="UP000192936">
    <property type="component" value="Unassembled WGS sequence"/>
</dbReference>
<dbReference type="GO" id="GO:0000156">
    <property type="term" value="F:phosphorelay response regulator activity"/>
    <property type="evidence" value="ECO:0007669"/>
    <property type="project" value="InterPro"/>
</dbReference>
<dbReference type="PROSITE" id="PS00688">
    <property type="entry name" value="SIGMA54_INTERACT_3"/>
    <property type="match status" value="1"/>
</dbReference>
<accession>A0A1X7HKU4</accession>
<dbReference type="GO" id="GO:0005737">
    <property type="term" value="C:cytoplasm"/>
    <property type="evidence" value="ECO:0007669"/>
    <property type="project" value="InterPro"/>
</dbReference>
<dbReference type="InterPro" id="IPR025944">
    <property type="entry name" value="Sigma_54_int_dom_CS"/>
</dbReference>
<feature type="compositionally biased region" description="Basic and acidic residues" evidence="8">
    <location>
        <begin position="600"/>
        <end position="616"/>
    </location>
</feature>
<dbReference type="Gene3D" id="3.40.50.2300">
    <property type="match status" value="1"/>
</dbReference>
<dbReference type="GO" id="GO:0005524">
    <property type="term" value="F:ATP binding"/>
    <property type="evidence" value="ECO:0007669"/>
    <property type="project" value="UniProtKB-KW"/>
</dbReference>
<keyword evidence="5" id="KW-0238">DNA-binding</keyword>
<evidence type="ECO:0000256" key="2">
    <source>
        <dbReference type="ARBA" id="ARBA00022840"/>
    </source>
</evidence>
<evidence type="ECO:0000256" key="7">
    <source>
        <dbReference type="ARBA" id="ARBA00023163"/>
    </source>
</evidence>
<dbReference type="InterPro" id="IPR009057">
    <property type="entry name" value="Homeodomain-like_sf"/>
</dbReference>
<keyword evidence="1" id="KW-0547">Nucleotide-binding</keyword>
<dbReference type="Pfam" id="PF08448">
    <property type="entry name" value="PAS_4"/>
    <property type="match status" value="1"/>
</dbReference>
<reference evidence="11 12" key="1">
    <citation type="submission" date="2017-04" db="EMBL/GenBank/DDBJ databases">
        <authorList>
            <person name="Afonso C.L."/>
            <person name="Miller P.J."/>
            <person name="Scott M.A."/>
            <person name="Spackman E."/>
            <person name="Goraichik I."/>
            <person name="Dimitrov K.M."/>
            <person name="Suarez D.L."/>
            <person name="Swayne D.E."/>
        </authorList>
    </citation>
    <scope>NUCLEOTIDE SEQUENCE [LARGE SCALE GENOMIC DNA]</scope>
    <source>
        <strain evidence="11 12">A2P</strain>
    </source>
</reference>
<feature type="domain" description="PAS" evidence="10">
    <location>
        <begin position="201"/>
        <end position="246"/>
    </location>
</feature>
<keyword evidence="3" id="KW-0902">Two-component regulatory system</keyword>
<keyword evidence="6" id="KW-0010">Activator</keyword>
<proteinExistence type="predicted"/>
<evidence type="ECO:0000259" key="10">
    <source>
        <dbReference type="PROSITE" id="PS50112"/>
    </source>
</evidence>
<dbReference type="InterPro" id="IPR025662">
    <property type="entry name" value="Sigma_54_int_dom_ATP-bd_1"/>
</dbReference>
<evidence type="ECO:0000256" key="6">
    <source>
        <dbReference type="ARBA" id="ARBA00023159"/>
    </source>
</evidence>
<dbReference type="Pfam" id="PF06506">
    <property type="entry name" value="PrpR_N"/>
    <property type="match status" value="1"/>
</dbReference>
<dbReference type="InterPro" id="IPR013656">
    <property type="entry name" value="PAS_4"/>
</dbReference>
<sequence>MTLGYPNNGRLRLCFLSYRHLTRLARAVLDEYAQRAEIEVIDQAYEAALAVAREREASGAVDAFVSAGANASYLRSTVKSPVATIKVGGYDILLALLKARERSNRVGIVMHRRIIPELDAIKGLLRTEVEQGCYETPDEAVACVKGMAERGFPVIIGSSVVVEATERLGMEGILAYSVAGVRQGLDDALEMARIARLENARYSQLNGVLQNVQEAVLAVDPADRVTAVNPAMEALLGFPPNAILGRVAAEVAPELSLRGVLGSGEAEKGSVLTFRRRDWIANRIPIREHGQVTGAMITVYDARAISEADVSLRSQTRRRPNRTTRYTLDDIRGDSPAIEQARATARRFAASDLTVLISGDSGTGKELFAQAIHNLGPRSGRPFVAINCSAFPDSLLESELFGHEEGAFTGARKGGKVGLFEAAHTGTLFLDEIGDMPLALQTRLLRVLQEREIVRLGSVVPVPVDLRVIAATHQPLEELVPQRAFRADLLYRLNTLRLRLPPLCDRVEDVPVLAEGFVAACLERTGIRLAPSVVVEPLKSRLATYRWPGNVRELENICERLTMLVLQFGTVEDIPAGILRHDCPELFLEPPGQDRPAGGHRGEANGREGATDRDGDHARAAIESALSRTHGNRAEAARALGISRATLWRRMRQLGLGGSADGECAARD</sequence>
<dbReference type="Gene3D" id="3.30.450.20">
    <property type="entry name" value="PAS domain"/>
    <property type="match status" value="1"/>
</dbReference>
<dbReference type="CDD" id="cd00130">
    <property type="entry name" value="PAS"/>
    <property type="match status" value="1"/>
</dbReference>
<dbReference type="SUPFAM" id="SSF159800">
    <property type="entry name" value="PrpR receptor domain-like"/>
    <property type="match status" value="1"/>
</dbReference>
<dbReference type="GO" id="GO:0006355">
    <property type="term" value="P:regulation of DNA-templated transcription"/>
    <property type="evidence" value="ECO:0007669"/>
    <property type="project" value="InterPro"/>
</dbReference>